<reference evidence="13 14" key="3">
    <citation type="journal article" date="2019" name="Int. J. Syst. Evol. Microbiol.">
        <title>Anaerobacillus isosaccharinicus sp. nov., an alkaliphilic bacterium which degrades isosaccharinic acid.</title>
        <authorList>
            <person name="Bassil N.M."/>
            <person name="Lloyd J.R."/>
        </authorList>
    </citation>
    <scope>NUCLEOTIDE SEQUENCE [LARGE SCALE GENOMIC DNA]</scope>
    <source>
        <strain evidence="13 14">NB2006</strain>
    </source>
</reference>
<keyword evidence="14" id="KW-1185">Reference proteome</keyword>
<comment type="subcellular location">
    <subcellularLocation>
        <location evidence="1">Cell membrane</location>
        <topology evidence="1">Multi-pass membrane protein</topology>
    </subcellularLocation>
</comment>
<dbReference type="PANTHER" id="PTHR43738">
    <property type="entry name" value="ABC TRANSPORTER, MEMBRANE PROTEIN"/>
    <property type="match status" value="1"/>
</dbReference>
<feature type="transmembrane region" description="Helical" evidence="10">
    <location>
        <begin position="20"/>
        <end position="40"/>
    </location>
</feature>
<organism evidence="12 14">
    <name type="scientific">Anaerobacillus isosaccharinicus</name>
    <dbReference type="NCBI Taxonomy" id="1532552"/>
    <lineage>
        <taxon>Bacteria</taxon>
        <taxon>Bacillati</taxon>
        <taxon>Bacillota</taxon>
        <taxon>Bacilli</taxon>
        <taxon>Bacillales</taxon>
        <taxon>Bacillaceae</taxon>
        <taxon>Anaerobacillus</taxon>
    </lineage>
</organism>
<dbReference type="EMBL" id="LQXD01000005">
    <property type="protein sequence ID" value="OIJ23093.1"/>
    <property type="molecule type" value="Genomic_DNA"/>
</dbReference>
<feature type="transmembrane region" description="Helical" evidence="10">
    <location>
        <begin position="269"/>
        <end position="294"/>
    </location>
</feature>
<reference evidence="13 14" key="2">
    <citation type="journal article" date="2017" name="Genome Announc.">
        <title>Draft Genome Sequences of Four Alkaliphilic Bacteria Belonging to the Anaerobacillus Genus.</title>
        <authorList>
            <person name="Bassil N.M."/>
            <person name="Lloyd J.R."/>
        </authorList>
    </citation>
    <scope>NUCLEOTIDE SEQUENCE [LARGE SCALE GENOMIC DNA]</scope>
    <source>
        <strain evidence="13 14">NB2006</strain>
    </source>
</reference>
<dbReference type="Proteomes" id="UP000180175">
    <property type="component" value="Chromosome"/>
</dbReference>
<dbReference type="EMBL" id="CP063356">
    <property type="protein sequence ID" value="QOY34012.1"/>
    <property type="molecule type" value="Genomic_DNA"/>
</dbReference>
<feature type="domain" description="ABC3 transporter permease C-terminal" evidence="11">
    <location>
        <begin position="273"/>
        <end position="385"/>
    </location>
</feature>
<keyword evidence="8 10" id="KW-0472">Membrane</keyword>
<gene>
    <name evidence="13" type="ORF">AWH56_014800</name>
    <name evidence="12" type="ORF">AWH56_02880</name>
</gene>
<dbReference type="RefSeq" id="WP_071315755.1">
    <property type="nucleotide sequence ID" value="NZ_CP063356.2"/>
</dbReference>
<name>A0A1S2MF95_9BACI</name>
<protein>
    <recommendedName>
        <fullName evidence="4">Putative hemin transport system permease protein HrtB</fullName>
    </recommendedName>
</protein>
<evidence type="ECO:0000256" key="7">
    <source>
        <dbReference type="ARBA" id="ARBA00022989"/>
    </source>
</evidence>
<evidence type="ECO:0000259" key="11">
    <source>
        <dbReference type="Pfam" id="PF02687"/>
    </source>
</evidence>
<dbReference type="InterPro" id="IPR051125">
    <property type="entry name" value="ABC-4/HrtB_transporter"/>
</dbReference>
<accession>A0A1S2MF95</accession>
<comment type="similarity">
    <text evidence="2">Belongs to the ABC-4 integral membrane protein family. HrtB subfamily.</text>
</comment>
<dbReference type="GO" id="GO:0005886">
    <property type="term" value="C:plasma membrane"/>
    <property type="evidence" value="ECO:0007669"/>
    <property type="project" value="UniProtKB-SubCell"/>
</dbReference>
<dbReference type="KEGG" id="aia:AWH56_014800"/>
<evidence type="ECO:0000256" key="6">
    <source>
        <dbReference type="ARBA" id="ARBA00022692"/>
    </source>
</evidence>
<comment type="subunit">
    <text evidence="3">The complex is composed of two ATP-binding proteins (HrtA), two transmembrane proteins (HrtB) and a solute-binding protein.</text>
</comment>
<feature type="transmembrane region" description="Helical" evidence="10">
    <location>
        <begin position="361"/>
        <end position="385"/>
    </location>
</feature>
<dbReference type="AlphaFoldDB" id="A0A1S2MF95"/>
<evidence type="ECO:0000256" key="1">
    <source>
        <dbReference type="ARBA" id="ARBA00004651"/>
    </source>
</evidence>
<evidence type="ECO:0000313" key="14">
    <source>
        <dbReference type="Proteomes" id="UP000180175"/>
    </source>
</evidence>
<dbReference type="Pfam" id="PF02687">
    <property type="entry name" value="FtsX"/>
    <property type="match status" value="1"/>
</dbReference>
<evidence type="ECO:0000256" key="5">
    <source>
        <dbReference type="ARBA" id="ARBA00022475"/>
    </source>
</evidence>
<evidence type="ECO:0000256" key="9">
    <source>
        <dbReference type="ARBA" id="ARBA00024973"/>
    </source>
</evidence>
<evidence type="ECO:0000256" key="2">
    <source>
        <dbReference type="ARBA" id="ARBA00008697"/>
    </source>
</evidence>
<reference evidence="12 14" key="1">
    <citation type="submission" date="2016-10" db="EMBL/GenBank/DDBJ databases">
        <title>Draft genome sequences of four alkaliphilic bacteria belonging to the Anaerobacillus genus.</title>
        <authorList>
            <person name="Bassil N.M."/>
            <person name="Lloyd J.R."/>
        </authorList>
    </citation>
    <scope>NUCLEOTIDE SEQUENCE [LARGE SCALE GENOMIC DNA]</scope>
    <source>
        <strain evidence="12 14">NB2006</strain>
    </source>
</reference>
<feature type="transmembrane region" description="Helical" evidence="10">
    <location>
        <begin position="315"/>
        <end position="341"/>
    </location>
</feature>
<evidence type="ECO:0000256" key="8">
    <source>
        <dbReference type="ARBA" id="ARBA00023136"/>
    </source>
</evidence>
<evidence type="ECO:0000256" key="10">
    <source>
        <dbReference type="SAM" id="Phobius"/>
    </source>
</evidence>
<keyword evidence="6 10" id="KW-0812">Transmembrane</keyword>
<keyword evidence="5" id="KW-1003">Cell membrane</keyword>
<evidence type="ECO:0000256" key="3">
    <source>
        <dbReference type="ARBA" id="ARBA00011131"/>
    </source>
</evidence>
<evidence type="ECO:0000313" key="12">
    <source>
        <dbReference type="EMBL" id="OIJ23093.1"/>
    </source>
</evidence>
<reference evidence="13" key="4">
    <citation type="submission" date="2020-10" db="EMBL/GenBank/DDBJ databases">
        <authorList>
            <person name="Bassil N.M."/>
            <person name="Lloyd J.R."/>
        </authorList>
    </citation>
    <scope>NUCLEOTIDE SEQUENCE</scope>
    <source>
        <strain evidence="13">NB2006</strain>
    </source>
</reference>
<dbReference type="OrthoDB" id="6313at2"/>
<keyword evidence="7 10" id="KW-1133">Transmembrane helix</keyword>
<evidence type="ECO:0000313" key="13">
    <source>
        <dbReference type="EMBL" id="QOY34012.1"/>
    </source>
</evidence>
<proteinExistence type="inferred from homology"/>
<comment type="function">
    <text evidence="9">Part of the ABC transporter complex hrt involved in hemin import. Responsible for the translocation of the substrate across the membrane.</text>
</comment>
<dbReference type="PANTHER" id="PTHR43738:SF2">
    <property type="entry name" value="ABC TRANSPORTER PERMEASE"/>
    <property type="match status" value="1"/>
</dbReference>
<dbReference type="InterPro" id="IPR003838">
    <property type="entry name" value="ABC3_permease_C"/>
</dbReference>
<sequence length="404" mass="45403">MKIAIQFAWKIIKEKRHRAFLLGGSTAVAAFLLFTSYFFIHSLNASLVALDGRLGADIIVVPKGMGSYAGENIFSGAVSELYLDERHAMEKILAIEDITEWAPQLFLQTISTSCCGTMGDFPVVAFDPDLDFTLSSFMPGSQQLGENEIVIGVNAGGDRFLYHYNDEYIKEKVMLFLQPFIVKNALFPTGTGADETIFMRLDTARKLIENIDSLQHISATALSAIYINTTPHTELFVKQQLEMELEGMDVVLGTGLKEQLKQQMFPLKLLSYVMIAVALLLNLLQVATLFTALIRERQKEIGILFALGVLKRQVYQLLLWEAGIVSFIGSFVGVLFSLSILYDRQTLLYMIFQLPLKFPDFQTTFVISFITITIITFCTIIAALYPVHSFFSREPYEVIREGEN</sequence>
<evidence type="ECO:0000256" key="4">
    <source>
        <dbReference type="ARBA" id="ARBA00016962"/>
    </source>
</evidence>